<reference evidence="4 5" key="1">
    <citation type="submission" date="2019-02" db="EMBL/GenBank/DDBJ databases">
        <title>Deep-cultivation of Planctomycetes and their phenomic and genomic characterization uncovers novel biology.</title>
        <authorList>
            <person name="Wiegand S."/>
            <person name="Jogler M."/>
            <person name="Boedeker C."/>
            <person name="Pinto D."/>
            <person name="Vollmers J."/>
            <person name="Rivas-Marin E."/>
            <person name="Kohn T."/>
            <person name="Peeters S.H."/>
            <person name="Heuer A."/>
            <person name="Rast P."/>
            <person name="Oberbeckmann S."/>
            <person name="Bunk B."/>
            <person name="Jeske O."/>
            <person name="Meyerdierks A."/>
            <person name="Storesund J.E."/>
            <person name="Kallscheuer N."/>
            <person name="Luecker S."/>
            <person name="Lage O.M."/>
            <person name="Pohl T."/>
            <person name="Merkel B.J."/>
            <person name="Hornburger P."/>
            <person name="Mueller R.-W."/>
            <person name="Bruemmer F."/>
            <person name="Labrenz M."/>
            <person name="Spormann A.M."/>
            <person name="Op den Camp H."/>
            <person name="Overmann J."/>
            <person name="Amann R."/>
            <person name="Jetten M.S.M."/>
            <person name="Mascher T."/>
            <person name="Medema M.H."/>
            <person name="Devos D.P."/>
            <person name="Kaster A.-K."/>
            <person name="Ovreas L."/>
            <person name="Rohde M."/>
            <person name="Galperin M.Y."/>
            <person name="Jogler C."/>
        </authorList>
    </citation>
    <scope>NUCLEOTIDE SEQUENCE [LARGE SCALE GENOMIC DNA]</scope>
    <source>
        <strain evidence="4 5">Pla133</strain>
    </source>
</reference>
<feature type="domain" description="Carbamoyltransferase" evidence="2">
    <location>
        <begin position="2"/>
        <end position="343"/>
    </location>
</feature>
<dbReference type="Proteomes" id="UP000316921">
    <property type="component" value="Chromosome"/>
</dbReference>
<dbReference type="CDD" id="cd24098">
    <property type="entry name" value="ASKHA_NBD_TobZ_N"/>
    <property type="match status" value="1"/>
</dbReference>
<evidence type="ECO:0000259" key="3">
    <source>
        <dbReference type="Pfam" id="PF16861"/>
    </source>
</evidence>
<dbReference type="EC" id="2.1.3.12" evidence="4"/>
<dbReference type="AlphaFoldDB" id="A0A518BKH6"/>
<feature type="domain" description="Carbamoyltransferase C-terminal" evidence="3">
    <location>
        <begin position="388"/>
        <end position="559"/>
    </location>
</feature>
<dbReference type="Gene3D" id="3.30.420.40">
    <property type="match status" value="2"/>
</dbReference>
<dbReference type="Pfam" id="PF02543">
    <property type="entry name" value="Carbam_trans_N"/>
    <property type="match status" value="1"/>
</dbReference>
<keyword evidence="4" id="KW-0808">Transferase</keyword>
<dbReference type="KEGG" id="pbap:Pla133_25610"/>
<dbReference type="PANTHER" id="PTHR34847:SF1">
    <property type="entry name" value="NODULATION PROTEIN U"/>
    <property type="match status" value="1"/>
</dbReference>
<dbReference type="InterPro" id="IPR051338">
    <property type="entry name" value="NodU/CmcH_Carbamoyltrnsfr"/>
</dbReference>
<organism evidence="4 5">
    <name type="scientific">Engelhardtia mirabilis</name>
    <dbReference type="NCBI Taxonomy" id="2528011"/>
    <lineage>
        <taxon>Bacteria</taxon>
        <taxon>Pseudomonadati</taxon>
        <taxon>Planctomycetota</taxon>
        <taxon>Planctomycetia</taxon>
        <taxon>Planctomycetia incertae sedis</taxon>
        <taxon>Engelhardtia</taxon>
    </lineage>
</organism>
<proteinExistence type="inferred from homology"/>
<dbReference type="EMBL" id="CP036287">
    <property type="protein sequence ID" value="QDU67478.1"/>
    <property type="molecule type" value="Genomic_DNA"/>
</dbReference>
<dbReference type="Pfam" id="PF16861">
    <property type="entry name" value="Carbam_trans_C"/>
    <property type="match status" value="1"/>
</dbReference>
<accession>A0A518BKH6</accession>
<dbReference type="InterPro" id="IPR043129">
    <property type="entry name" value="ATPase_NBD"/>
</dbReference>
<dbReference type="RefSeq" id="WP_145065698.1">
    <property type="nucleotide sequence ID" value="NZ_CP036287.1"/>
</dbReference>
<comment type="similarity">
    <text evidence="1">Belongs to the NodU/CmcH family.</text>
</comment>
<dbReference type="GO" id="GO:0016740">
    <property type="term" value="F:transferase activity"/>
    <property type="evidence" value="ECO:0007669"/>
    <property type="project" value="UniProtKB-KW"/>
</dbReference>
<evidence type="ECO:0000313" key="5">
    <source>
        <dbReference type="Proteomes" id="UP000316921"/>
    </source>
</evidence>
<dbReference type="InterPro" id="IPR031730">
    <property type="entry name" value="Carbam_trans_C"/>
</dbReference>
<sequence>MRILGISAFHRDSAAALIVDGQVVAAAQEEHFTRLARDSAFPTRAIRFVLGEAGVEAPELDQVVFYEKPLKKFERVLVSNLRAFPRSSTSFAKGLFVWLGDRIWIKDRIASDLGVPADKILFAEHLPAIGACAMGTSPFEEAAVLVVDDAGEWSTTLLARADAQGLESLVEVRYPHSLGLLASAVTQFLGFAPGEDEEKVEALSAHGSPRFADAIRAWIRDEGCLFALDEGAFRFNFESSRLWGDGFEAAFGPPRFAGEPLRYQDSDRRDADLAASLQVVLEERTLALAAELYRRAPSRNLCFAGSLAKNRRLLGRLMAEGPFERVHVSVVPGKAGGAVGAALLAEEAGVLSRRVCESGFVGESLLGQAEPGAQWLEGDPDGVAEVSRRLVDGERVAWMQGAIELGGLSGQGRVVLADARPPEACGALLRAVQHVEPFLPCRLIVPREEAERFVELPEGSDAALARGQLRVAAKQSLVDAAPSSVMADGTTWVQVVDEHSAPRLHAVVRAFGAATGTPLLLCTDFKLRGAPIVRSESEGLDAYMRSTLDSLIAGPRLYRREAIPKK</sequence>
<dbReference type="Gene3D" id="3.90.870.20">
    <property type="entry name" value="Carbamoyltransferase, C-terminal domain"/>
    <property type="match status" value="1"/>
</dbReference>
<name>A0A518BKH6_9BACT</name>
<dbReference type="PANTHER" id="PTHR34847">
    <property type="entry name" value="NODULATION PROTEIN U"/>
    <property type="match status" value="1"/>
</dbReference>
<evidence type="ECO:0000313" key="4">
    <source>
        <dbReference type="EMBL" id="QDU67478.1"/>
    </source>
</evidence>
<dbReference type="SUPFAM" id="SSF53067">
    <property type="entry name" value="Actin-like ATPase domain"/>
    <property type="match status" value="1"/>
</dbReference>
<dbReference type="InterPro" id="IPR038152">
    <property type="entry name" value="Carbam_trans_C_sf"/>
</dbReference>
<keyword evidence="5" id="KW-1185">Reference proteome</keyword>
<evidence type="ECO:0000259" key="2">
    <source>
        <dbReference type="Pfam" id="PF02543"/>
    </source>
</evidence>
<dbReference type="InterPro" id="IPR003696">
    <property type="entry name" value="Carbtransf_dom"/>
</dbReference>
<gene>
    <name evidence="4" type="primary">novN_4</name>
    <name evidence="4" type="ORF">Pla133_25610</name>
</gene>
<evidence type="ECO:0000256" key="1">
    <source>
        <dbReference type="ARBA" id="ARBA00006129"/>
    </source>
</evidence>
<protein>
    <submittedName>
        <fullName evidence="4">Decarbamoylnovobiocin carbamoyltransferase</fullName>
        <ecNumber evidence="4">2.1.3.12</ecNumber>
    </submittedName>
</protein>